<dbReference type="AlphaFoldDB" id="A0A085VVT6"/>
<feature type="binding site" evidence="7">
    <location>
        <position position="89"/>
    </location>
    <ligand>
        <name>S-adenosyl-L-methionine</name>
        <dbReference type="ChEBI" id="CHEBI:59789"/>
    </ligand>
</feature>
<feature type="binding site" evidence="7">
    <location>
        <position position="62"/>
    </location>
    <ligand>
        <name>S-adenosyl-L-methionine</name>
        <dbReference type="ChEBI" id="CHEBI:59789"/>
    </ligand>
</feature>
<comment type="catalytic activity">
    <reaction evidence="1 7">
        <text>guanosine(46) in tRNA + S-adenosyl-L-methionine = N(7)-methylguanosine(46) in tRNA + S-adenosyl-L-homocysteine</text>
        <dbReference type="Rhea" id="RHEA:42708"/>
        <dbReference type="Rhea" id="RHEA-COMP:10188"/>
        <dbReference type="Rhea" id="RHEA-COMP:10189"/>
        <dbReference type="ChEBI" id="CHEBI:57856"/>
        <dbReference type="ChEBI" id="CHEBI:59789"/>
        <dbReference type="ChEBI" id="CHEBI:74269"/>
        <dbReference type="ChEBI" id="CHEBI:74480"/>
        <dbReference type="EC" id="2.1.1.33"/>
    </reaction>
</comment>
<dbReference type="InterPro" id="IPR055361">
    <property type="entry name" value="tRNA_methyltr_TrmB_bact"/>
</dbReference>
<dbReference type="Pfam" id="PF02390">
    <property type="entry name" value="Methyltransf_4"/>
    <property type="match status" value="1"/>
</dbReference>
<keyword evidence="4 7" id="KW-0808">Transferase</keyword>
<evidence type="ECO:0000256" key="4">
    <source>
        <dbReference type="ARBA" id="ARBA00022679"/>
    </source>
</evidence>
<evidence type="ECO:0000256" key="1">
    <source>
        <dbReference type="ARBA" id="ARBA00000142"/>
    </source>
</evidence>
<dbReference type="PANTHER" id="PTHR23417:SF14">
    <property type="entry name" value="PENTACOTRIPEPTIDE-REPEAT REGION OF PRORP DOMAIN-CONTAINING PROTEIN"/>
    <property type="match status" value="1"/>
</dbReference>
<dbReference type="HAMAP" id="MF_01057">
    <property type="entry name" value="tRNA_methyltr_TrmB"/>
    <property type="match status" value="1"/>
</dbReference>
<evidence type="ECO:0000256" key="5">
    <source>
        <dbReference type="ARBA" id="ARBA00022691"/>
    </source>
</evidence>
<keyword evidence="3 7" id="KW-0489">Methyltransferase</keyword>
<dbReference type="GO" id="GO:0008176">
    <property type="term" value="F:tRNA (guanine(46)-N7)-methyltransferase activity"/>
    <property type="evidence" value="ECO:0007669"/>
    <property type="project" value="UniProtKB-UniRule"/>
</dbReference>
<evidence type="ECO:0000256" key="6">
    <source>
        <dbReference type="ARBA" id="ARBA00022694"/>
    </source>
</evidence>
<dbReference type="PATRIC" id="fig|394096.3.peg.8858"/>
<evidence type="ECO:0000256" key="7">
    <source>
        <dbReference type="HAMAP-Rule" id="MF_01057"/>
    </source>
</evidence>
<sequence>MARPRLLPDPVGLKFTTLEAPPDWDAEYGFSGPLELEMGSGAGGHALEYCRRNPHVRFVAFEWRKKYARDTLDRGDKMGLKNLRVIEADARAVVPRIFADGSLSAIHLQFPDPWWKRAHFKRAIIQPDFARLLLNKLAPGGKFDLRTDVEDRARGMLAILEEAGFHNPLGQGAFHPYDPEEVPSTRERRYLQSGEPVYRARLVKPG</sequence>
<comment type="caution">
    <text evidence="7">Lacks conserved residue(s) required for the propagation of feature annotation.</text>
</comment>
<comment type="pathway">
    <text evidence="7">tRNA modification; N(7)-methylguanine-tRNA biosynthesis.</text>
</comment>
<evidence type="ECO:0000256" key="3">
    <source>
        <dbReference type="ARBA" id="ARBA00022603"/>
    </source>
</evidence>
<name>A0A085VVT6_9BACT</name>
<feature type="binding site" evidence="7">
    <location>
        <position position="37"/>
    </location>
    <ligand>
        <name>S-adenosyl-L-methionine</name>
        <dbReference type="ChEBI" id="CHEBI:59789"/>
    </ligand>
</feature>
<feature type="binding site" evidence="7">
    <location>
        <position position="112"/>
    </location>
    <ligand>
        <name>S-adenosyl-L-methionine</name>
        <dbReference type="ChEBI" id="CHEBI:59789"/>
    </ligand>
</feature>
<gene>
    <name evidence="7" type="primary">trmB</name>
    <name evidence="8" type="ORF">DB31_6141</name>
</gene>
<dbReference type="InterPro" id="IPR029063">
    <property type="entry name" value="SAM-dependent_MTases_sf"/>
</dbReference>
<keyword evidence="6 7" id="KW-0819">tRNA processing</keyword>
<dbReference type="EC" id="2.1.1.33" evidence="7"/>
<dbReference type="EMBL" id="JMCB01000033">
    <property type="protein sequence ID" value="KFE59549.1"/>
    <property type="molecule type" value="Genomic_DNA"/>
</dbReference>
<evidence type="ECO:0000313" key="8">
    <source>
        <dbReference type="EMBL" id="KFE59549.1"/>
    </source>
</evidence>
<dbReference type="InterPro" id="IPR003358">
    <property type="entry name" value="tRNA_(Gua-N-7)_MeTrfase_Trmb"/>
</dbReference>
<dbReference type="UniPathway" id="UPA00989"/>
<dbReference type="SUPFAM" id="SSF53335">
    <property type="entry name" value="S-adenosyl-L-methionine-dependent methyltransferases"/>
    <property type="match status" value="1"/>
</dbReference>
<dbReference type="GO" id="GO:0043527">
    <property type="term" value="C:tRNA methyltransferase complex"/>
    <property type="evidence" value="ECO:0007669"/>
    <property type="project" value="TreeGrafter"/>
</dbReference>
<dbReference type="OrthoDB" id="9802090at2"/>
<dbReference type="Gene3D" id="3.40.50.150">
    <property type="entry name" value="Vaccinia Virus protein VP39"/>
    <property type="match status" value="1"/>
</dbReference>
<feature type="binding site" evidence="7">
    <location>
        <position position="116"/>
    </location>
    <ligand>
        <name>substrate</name>
    </ligand>
</feature>
<feature type="binding site" evidence="7">
    <location>
        <position position="148"/>
    </location>
    <ligand>
        <name>substrate</name>
    </ligand>
</feature>
<dbReference type="CDD" id="cd02440">
    <property type="entry name" value="AdoMet_MTases"/>
    <property type="match status" value="1"/>
</dbReference>
<dbReference type="Proteomes" id="UP000028725">
    <property type="component" value="Unassembled WGS sequence"/>
</dbReference>
<dbReference type="RefSeq" id="WP_044199707.1">
    <property type="nucleotide sequence ID" value="NZ_JMCB01000033.1"/>
</dbReference>
<comment type="function">
    <text evidence="2 7">Catalyzes the formation of N(7)-methylguanine at position 46 (m7G46) in tRNA.</text>
</comment>
<protein>
    <recommendedName>
        <fullName evidence="7">tRNA (guanine-N(7)-)-methyltransferase</fullName>
        <ecNumber evidence="7">2.1.1.33</ecNumber>
    </recommendedName>
    <alternativeName>
        <fullName evidence="7">tRNA (guanine(46)-N(7))-methyltransferase</fullName>
    </alternativeName>
    <alternativeName>
        <fullName evidence="7">tRNA(m7G46)-methyltransferase</fullName>
    </alternativeName>
</protein>
<evidence type="ECO:0000256" key="2">
    <source>
        <dbReference type="ARBA" id="ARBA00003015"/>
    </source>
</evidence>
<comment type="similarity">
    <text evidence="7">Belongs to the class I-like SAM-binding methyltransferase superfamily. TrmB family.</text>
</comment>
<comment type="caution">
    <text evidence="8">The sequence shown here is derived from an EMBL/GenBank/DDBJ whole genome shotgun (WGS) entry which is preliminary data.</text>
</comment>
<dbReference type="PROSITE" id="PS51625">
    <property type="entry name" value="SAM_MT_TRMB"/>
    <property type="match status" value="1"/>
</dbReference>
<proteinExistence type="inferred from homology"/>
<dbReference type="STRING" id="394096.DB31_6141"/>
<reference evidence="8 9" key="1">
    <citation type="submission" date="2014-04" db="EMBL/GenBank/DDBJ databases">
        <title>Genome assembly of Hyalangium minutum DSM 14724.</title>
        <authorList>
            <person name="Sharma G."/>
            <person name="Subramanian S."/>
        </authorList>
    </citation>
    <scope>NUCLEOTIDE SEQUENCE [LARGE SCALE GENOMIC DNA]</scope>
    <source>
        <strain evidence="8 9">DSM 14724</strain>
    </source>
</reference>
<dbReference type="NCBIfam" id="TIGR00091">
    <property type="entry name" value="tRNA (guanosine(46)-N7)-methyltransferase TrmB"/>
    <property type="match status" value="1"/>
</dbReference>
<organism evidence="8 9">
    <name type="scientific">Hyalangium minutum</name>
    <dbReference type="NCBI Taxonomy" id="394096"/>
    <lineage>
        <taxon>Bacteria</taxon>
        <taxon>Pseudomonadati</taxon>
        <taxon>Myxococcota</taxon>
        <taxon>Myxococcia</taxon>
        <taxon>Myxococcales</taxon>
        <taxon>Cystobacterineae</taxon>
        <taxon>Archangiaceae</taxon>
        <taxon>Hyalangium</taxon>
    </lineage>
</organism>
<evidence type="ECO:0000313" key="9">
    <source>
        <dbReference type="Proteomes" id="UP000028725"/>
    </source>
</evidence>
<keyword evidence="5 7" id="KW-0949">S-adenosyl-L-methionine</keyword>
<accession>A0A085VVT6</accession>
<dbReference type="PANTHER" id="PTHR23417">
    <property type="entry name" value="3-DEOXY-D-MANNO-OCTULOSONIC-ACID TRANSFERASE/TRNA GUANINE-N 7 - -METHYLTRANSFERASE"/>
    <property type="match status" value="1"/>
</dbReference>
<keyword evidence="9" id="KW-1185">Reference proteome</keyword>